<reference evidence="2 3" key="1">
    <citation type="submission" date="2020-10" db="EMBL/GenBank/DDBJ databases">
        <title>Thermofilum lucidum 3507LT sp. nov. a novel member of Thermofilaceae family isolated from Chile hot spring, and proposal of description order Thermofilales.</title>
        <authorList>
            <person name="Zayulina K.S."/>
            <person name="Elcheninov A.G."/>
            <person name="Toshchakov S.V."/>
            <person name="Kublanov I.V."/>
        </authorList>
    </citation>
    <scope>NUCLEOTIDE SEQUENCE [LARGE SCALE GENOMIC DNA]</scope>
    <source>
        <strain evidence="2 3">3507LT</strain>
    </source>
</reference>
<keyword evidence="2" id="KW-0808">Transferase</keyword>
<evidence type="ECO:0000313" key="3">
    <source>
        <dbReference type="Proteomes" id="UP000594121"/>
    </source>
</evidence>
<evidence type="ECO:0000313" key="2">
    <source>
        <dbReference type="EMBL" id="QOJ78635.1"/>
    </source>
</evidence>
<name>A0A7L9FIM9_9CREN</name>
<dbReference type="CDD" id="cd05403">
    <property type="entry name" value="NT_KNTase_like"/>
    <property type="match status" value="1"/>
</dbReference>
<feature type="domain" description="Polymerase nucleotidyl transferase" evidence="1">
    <location>
        <begin position="37"/>
        <end position="87"/>
    </location>
</feature>
<dbReference type="InterPro" id="IPR043519">
    <property type="entry name" value="NT_sf"/>
</dbReference>
<dbReference type="Pfam" id="PF01909">
    <property type="entry name" value="NTP_transf_2"/>
    <property type="match status" value="1"/>
</dbReference>
<dbReference type="GO" id="GO:0016779">
    <property type="term" value="F:nucleotidyltransferase activity"/>
    <property type="evidence" value="ECO:0007669"/>
    <property type="project" value="InterPro"/>
</dbReference>
<dbReference type="InParanoid" id="A0A7L9FIM9"/>
<dbReference type="Proteomes" id="UP000594121">
    <property type="component" value="Chromosome"/>
</dbReference>
<proteinExistence type="predicted"/>
<organism evidence="2 3">
    <name type="scientific">Infirmifilum lucidum</name>
    <dbReference type="NCBI Taxonomy" id="2776706"/>
    <lineage>
        <taxon>Archaea</taxon>
        <taxon>Thermoproteota</taxon>
        <taxon>Thermoprotei</taxon>
        <taxon>Thermofilales</taxon>
        <taxon>Thermofilaceae</taxon>
        <taxon>Infirmifilum</taxon>
    </lineage>
</organism>
<dbReference type="PANTHER" id="PTHR43449">
    <property type="entry name" value="NUCLEOTIDYLTRANSFERASE"/>
    <property type="match status" value="1"/>
</dbReference>
<dbReference type="SUPFAM" id="SSF81301">
    <property type="entry name" value="Nucleotidyltransferase"/>
    <property type="match status" value="1"/>
</dbReference>
<evidence type="ECO:0000259" key="1">
    <source>
        <dbReference type="Pfam" id="PF01909"/>
    </source>
</evidence>
<dbReference type="PANTHER" id="PTHR43449:SF1">
    <property type="entry name" value="POLYMERASE BETA NUCLEOTIDYLTRANSFERASE DOMAIN-CONTAINING PROTEIN"/>
    <property type="match status" value="1"/>
</dbReference>
<dbReference type="InterPro" id="IPR002934">
    <property type="entry name" value="Polymerase_NTP_transf_dom"/>
</dbReference>
<gene>
    <name evidence="2" type="ORF">IG193_07715</name>
</gene>
<dbReference type="Gene3D" id="3.30.460.10">
    <property type="entry name" value="Beta Polymerase, domain 2"/>
    <property type="match status" value="1"/>
</dbReference>
<sequence>MPEKSWSSAGVRLYRLDREKVVAELRRYARDALRKGALLVVLVGSLARGDYTAYSDADVVVVLESSDKKPHERIPEFLDPTLTVDVNPFVYTLDEILDFARSGRRVVKEVLEYGVVLEDDERLLMLIREAYELSRKLPE</sequence>
<dbReference type="KEGG" id="thel:IG193_07715"/>
<keyword evidence="3" id="KW-1185">Reference proteome</keyword>
<dbReference type="EMBL" id="CP062310">
    <property type="protein sequence ID" value="QOJ78635.1"/>
    <property type="molecule type" value="Genomic_DNA"/>
</dbReference>
<dbReference type="AlphaFoldDB" id="A0A7L9FIM9"/>
<protein>
    <submittedName>
        <fullName evidence="2">Nucleotidyltransferase domain-containing protein</fullName>
    </submittedName>
</protein>
<accession>A0A7L9FIM9</accession>